<gene>
    <name evidence="1" type="ORF">MRATA1EN22A_LOCUS13176</name>
</gene>
<evidence type="ECO:0000313" key="2">
    <source>
        <dbReference type="Proteomes" id="UP001162501"/>
    </source>
</evidence>
<dbReference type="EMBL" id="OX596106">
    <property type="protein sequence ID" value="CAN0175024.1"/>
    <property type="molecule type" value="Genomic_DNA"/>
</dbReference>
<name>A0AC59Z2J1_RANTA</name>
<protein>
    <submittedName>
        <fullName evidence="1">Uncharacterized protein</fullName>
    </submittedName>
</protein>
<accession>A0AC59Z2J1</accession>
<proteinExistence type="predicted"/>
<feature type="non-terminal residue" evidence="1">
    <location>
        <position position="244"/>
    </location>
</feature>
<reference evidence="1" key="1">
    <citation type="submission" date="2023-05" db="EMBL/GenBank/DDBJ databases">
        <authorList>
            <consortium name="ELIXIR-Norway"/>
        </authorList>
    </citation>
    <scope>NUCLEOTIDE SEQUENCE</scope>
</reference>
<dbReference type="Proteomes" id="UP001162501">
    <property type="component" value="Chromosome 22"/>
</dbReference>
<reference evidence="1" key="2">
    <citation type="submission" date="2025-03" db="EMBL/GenBank/DDBJ databases">
        <authorList>
            <consortium name="ELIXIR-Norway"/>
            <consortium name="Elixir Norway"/>
        </authorList>
    </citation>
    <scope>NUCLEOTIDE SEQUENCE</scope>
</reference>
<organism evidence="1 2">
    <name type="scientific">Rangifer tarandus platyrhynchus</name>
    <name type="common">Svalbard reindeer</name>
    <dbReference type="NCBI Taxonomy" id="3082113"/>
    <lineage>
        <taxon>Eukaryota</taxon>
        <taxon>Metazoa</taxon>
        <taxon>Chordata</taxon>
        <taxon>Craniata</taxon>
        <taxon>Vertebrata</taxon>
        <taxon>Euteleostomi</taxon>
        <taxon>Mammalia</taxon>
        <taxon>Eutheria</taxon>
        <taxon>Laurasiatheria</taxon>
        <taxon>Artiodactyla</taxon>
        <taxon>Ruminantia</taxon>
        <taxon>Pecora</taxon>
        <taxon>Cervidae</taxon>
        <taxon>Odocoileinae</taxon>
        <taxon>Rangifer</taxon>
    </lineage>
</organism>
<feature type="non-terminal residue" evidence="1">
    <location>
        <position position="1"/>
    </location>
</feature>
<evidence type="ECO:0000313" key="1">
    <source>
        <dbReference type="EMBL" id="CAN0175024.1"/>
    </source>
</evidence>
<sequence length="244" mass="25641">MPESGFSSLLNRDLGFGGITPAARSGARKSRAGGGAARGWSAPWRRRGGSDHYLPKQERFLGGAARGLSQPETGHRNEKRAALGSGEGRSAPSLGSPLRKGSSRIAFKVPWPRSGGVPPGGARKTEGCGLRMPGAPAELTAHFRTQEPGGDDGSQSPGSSSAVERPCQRDLTQTLGNRGELRIKVSLLERTKKNPNYFKEALAFDLANGFAEDQPSPSVTASLSLVSPWKDLVHTSGALAFVVA</sequence>